<dbReference type="PaxDb" id="65489-OBART03G26110.1"/>
<dbReference type="EnsemblPlants" id="OBART03G26110.1">
    <property type="protein sequence ID" value="OBART03G26110.1"/>
    <property type="gene ID" value="OBART03G26110"/>
</dbReference>
<sequence length="103" mass="11161">MDCVVIASGLPMGCTVDTNLVVMTHDVAVDWMSIESSPSMPSCRRITLPKILDGSRRKGENRMDIPESITWELIKPPAGGRTALPPRPYDSMDHVGVSASPPN</sequence>
<evidence type="ECO:0000313" key="3">
    <source>
        <dbReference type="Proteomes" id="UP000026960"/>
    </source>
</evidence>
<name>A0A0D3FLA7_9ORYZ</name>
<protein>
    <submittedName>
        <fullName evidence="2">Uncharacterized protein</fullName>
    </submittedName>
</protein>
<accession>A0A0D3FLA7</accession>
<dbReference type="HOGENOM" id="CLU_171366_0_0_1"/>
<organism evidence="2">
    <name type="scientific">Oryza barthii</name>
    <dbReference type="NCBI Taxonomy" id="65489"/>
    <lineage>
        <taxon>Eukaryota</taxon>
        <taxon>Viridiplantae</taxon>
        <taxon>Streptophyta</taxon>
        <taxon>Embryophyta</taxon>
        <taxon>Tracheophyta</taxon>
        <taxon>Spermatophyta</taxon>
        <taxon>Magnoliopsida</taxon>
        <taxon>Liliopsida</taxon>
        <taxon>Poales</taxon>
        <taxon>Poaceae</taxon>
        <taxon>BOP clade</taxon>
        <taxon>Oryzoideae</taxon>
        <taxon>Oryzeae</taxon>
        <taxon>Oryzinae</taxon>
        <taxon>Oryza</taxon>
    </lineage>
</organism>
<reference evidence="2" key="1">
    <citation type="journal article" date="2009" name="Rice">
        <title>De Novo Next Generation Sequencing of Plant Genomes.</title>
        <authorList>
            <person name="Rounsley S."/>
            <person name="Marri P.R."/>
            <person name="Yu Y."/>
            <person name="He R."/>
            <person name="Sisneros N."/>
            <person name="Goicoechea J.L."/>
            <person name="Lee S.J."/>
            <person name="Angelova A."/>
            <person name="Kudrna D."/>
            <person name="Luo M."/>
            <person name="Affourtit J."/>
            <person name="Desany B."/>
            <person name="Knight J."/>
            <person name="Niazi F."/>
            <person name="Egholm M."/>
            <person name="Wing R.A."/>
        </authorList>
    </citation>
    <scope>NUCLEOTIDE SEQUENCE [LARGE SCALE GENOMIC DNA]</scope>
    <source>
        <strain evidence="2">cv. IRGC 105608</strain>
    </source>
</reference>
<dbReference type="Gramene" id="OBART03G26110.1">
    <property type="protein sequence ID" value="OBART03G26110.1"/>
    <property type="gene ID" value="OBART03G26110"/>
</dbReference>
<evidence type="ECO:0000313" key="2">
    <source>
        <dbReference type="EnsemblPlants" id="OBART03G26110.1"/>
    </source>
</evidence>
<proteinExistence type="predicted"/>
<dbReference type="Proteomes" id="UP000026960">
    <property type="component" value="Chromosome 3"/>
</dbReference>
<feature type="region of interest" description="Disordered" evidence="1">
    <location>
        <begin position="76"/>
        <end position="103"/>
    </location>
</feature>
<evidence type="ECO:0000256" key="1">
    <source>
        <dbReference type="SAM" id="MobiDB-lite"/>
    </source>
</evidence>
<keyword evidence="3" id="KW-1185">Reference proteome</keyword>
<dbReference type="AlphaFoldDB" id="A0A0D3FLA7"/>
<reference evidence="2" key="2">
    <citation type="submission" date="2015-03" db="UniProtKB">
        <authorList>
            <consortium name="EnsemblPlants"/>
        </authorList>
    </citation>
    <scope>IDENTIFICATION</scope>
</reference>